<evidence type="ECO:0000256" key="2">
    <source>
        <dbReference type="ARBA" id="ARBA00023002"/>
    </source>
</evidence>
<evidence type="ECO:0000313" key="4">
    <source>
        <dbReference type="EMBL" id="MFB6397443.1"/>
    </source>
</evidence>
<dbReference type="RefSeq" id="WP_375736541.1">
    <property type="nucleotide sequence ID" value="NZ_JBCGDC010000144.1"/>
</dbReference>
<dbReference type="InterPro" id="IPR002347">
    <property type="entry name" value="SDR_fam"/>
</dbReference>
<evidence type="ECO:0000313" key="5">
    <source>
        <dbReference type="Proteomes" id="UP001582793"/>
    </source>
</evidence>
<dbReference type="PANTHER" id="PTHR42760">
    <property type="entry name" value="SHORT-CHAIN DEHYDROGENASES/REDUCTASES FAMILY MEMBER"/>
    <property type="match status" value="1"/>
</dbReference>
<accession>A0ABV5D398</accession>
<organism evidence="4 5">
    <name type="scientific">Polymorphospora lycopeni</name>
    <dbReference type="NCBI Taxonomy" id="3140240"/>
    <lineage>
        <taxon>Bacteria</taxon>
        <taxon>Bacillati</taxon>
        <taxon>Actinomycetota</taxon>
        <taxon>Actinomycetes</taxon>
        <taxon>Micromonosporales</taxon>
        <taxon>Micromonosporaceae</taxon>
        <taxon>Polymorphospora</taxon>
    </lineage>
</organism>
<dbReference type="Gene3D" id="3.40.50.720">
    <property type="entry name" value="NAD(P)-binding Rossmann-like Domain"/>
    <property type="match status" value="1"/>
</dbReference>
<name>A0ABV5D398_9ACTN</name>
<comment type="similarity">
    <text evidence="1">Belongs to the short-chain dehydrogenases/reductases (SDR) family.</text>
</comment>
<dbReference type="SMART" id="SM00822">
    <property type="entry name" value="PKS_KR"/>
    <property type="match status" value="1"/>
</dbReference>
<evidence type="ECO:0000259" key="3">
    <source>
        <dbReference type="SMART" id="SM00822"/>
    </source>
</evidence>
<dbReference type="SUPFAM" id="SSF51735">
    <property type="entry name" value="NAD(P)-binding Rossmann-fold domains"/>
    <property type="match status" value="1"/>
</dbReference>
<dbReference type="PRINTS" id="PR00080">
    <property type="entry name" value="SDRFAMILY"/>
</dbReference>
<gene>
    <name evidence="4" type="ORF">AAFH96_30780</name>
</gene>
<dbReference type="InterPro" id="IPR057326">
    <property type="entry name" value="KR_dom"/>
</dbReference>
<dbReference type="NCBIfam" id="NF005559">
    <property type="entry name" value="PRK07231.1"/>
    <property type="match status" value="1"/>
</dbReference>
<dbReference type="EMBL" id="JBCGDC010000144">
    <property type="protein sequence ID" value="MFB6397443.1"/>
    <property type="molecule type" value="Genomic_DNA"/>
</dbReference>
<keyword evidence="5" id="KW-1185">Reference proteome</keyword>
<comment type="caution">
    <text evidence="4">The sequence shown here is derived from an EMBL/GenBank/DDBJ whole genome shotgun (WGS) entry which is preliminary data.</text>
</comment>
<dbReference type="Pfam" id="PF13561">
    <property type="entry name" value="adh_short_C2"/>
    <property type="match status" value="1"/>
</dbReference>
<keyword evidence="2" id="KW-0560">Oxidoreductase</keyword>
<proteinExistence type="inferred from homology"/>
<dbReference type="Proteomes" id="UP001582793">
    <property type="component" value="Unassembled WGS sequence"/>
</dbReference>
<dbReference type="InterPro" id="IPR020904">
    <property type="entry name" value="Sc_DH/Rdtase_CS"/>
</dbReference>
<dbReference type="PROSITE" id="PS00061">
    <property type="entry name" value="ADH_SHORT"/>
    <property type="match status" value="1"/>
</dbReference>
<dbReference type="CDD" id="cd05233">
    <property type="entry name" value="SDR_c"/>
    <property type="match status" value="1"/>
</dbReference>
<dbReference type="PRINTS" id="PR00081">
    <property type="entry name" value="GDHRDH"/>
</dbReference>
<dbReference type="InterPro" id="IPR036291">
    <property type="entry name" value="NAD(P)-bd_dom_sf"/>
</dbReference>
<protein>
    <submittedName>
        <fullName evidence="4">SDR family NAD(P)-dependent oxidoreductase</fullName>
    </submittedName>
</protein>
<reference evidence="4 5" key="1">
    <citation type="submission" date="2024-04" db="EMBL/GenBank/DDBJ databases">
        <title>Polymorphospora sp. isolated from Baiyangdian Lake in Xiong'an New Area.</title>
        <authorList>
            <person name="Zhang X."/>
            <person name="Liu J."/>
        </authorList>
    </citation>
    <scope>NUCLEOTIDE SEQUENCE [LARGE SCALE GENOMIC DNA]</scope>
    <source>
        <strain evidence="4 5">2-325</strain>
    </source>
</reference>
<dbReference type="PANTHER" id="PTHR42760:SF133">
    <property type="entry name" value="3-OXOACYL-[ACYL-CARRIER-PROTEIN] REDUCTASE"/>
    <property type="match status" value="1"/>
</dbReference>
<feature type="domain" description="Ketoreductase" evidence="3">
    <location>
        <begin position="5"/>
        <end position="183"/>
    </location>
</feature>
<evidence type="ECO:0000256" key="1">
    <source>
        <dbReference type="ARBA" id="ARBA00006484"/>
    </source>
</evidence>
<sequence length="258" mass="27147">MLDGRVAIVTGGARGLGEGIARRFAAEGASVVIADRTPAEPLLAQLAPTQIGHLTATVDVRSPREVDDLVADTVARYGRLDVMVNNAGVMDSGAEVADLTDEEYDFVLDVNVRGVFNGCRAAARVFREQDRGRIINVASYIGKKAIGGHALYSASKAAVISLTQALALELGKHGTTVNSICPGTMYTPMWVEKLPTFVGEANPDVEKYRREHAAANIPVGRMGTGQDVGAMAAWLASDDAVFVTGAALNLTGGEAVFF</sequence>